<dbReference type="GO" id="GO:0070041">
    <property type="term" value="F:rRNA (uridine-C5-)-methyltransferase activity"/>
    <property type="evidence" value="ECO:0007669"/>
    <property type="project" value="TreeGrafter"/>
</dbReference>
<organism evidence="7 8">
    <name type="scientific">Aquirufa rosea</name>
    <dbReference type="NCBI Taxonomy" id="2509241"/>
    <lineage>
        <taxon>Bacteria</taxon>
        <taxon>Pseudomonadati</taxon>
        <taxon>Bacteroidota</taxon>
        <taxon>Cytophagia</taxon>
        <taxon>Cytophagales</taxon>
        <taxon>Flectobacillaceae</taxon>
        <taxon>Aquirufa</taxon>
    </lineage>
</organism>
<dbReference type="EMBL" id="SDHY01000001">
    <property type="protein sequence ID" value="RXK52367.1"/>
    <property type="molecule type" value="Genomic_DNA"/>
</dbReference>
<dbReference type="Gene3D" id="2.40.50.1070">
    <property type="match status" value="1"/>
</dbReference>
<feature type="binding site" evidence="4">
    <location>
        <position position="332"/>
    </location>
    <ligand>
        <name>S-adenosyl-L-methionine</name>
        <dbReference type="ChEBI" id="CHEBI:59789"/>
    </ligand>
</feature>
<dbReference type="PROSITE" id="PS01231">
    <property type="entry name" value="TRMA_2"/>
    <property type="match status" value="1"/>
</dbReference>
<accession>A0A4Q1C2H1</accession>
<dbReference type="PROSITE" id="PS50926">
    <property type="entry name" value="TRAM"/>
    <property type="match status" value="1"/>
</dbReference>
<dbReference type="PROSITE" id="PS01230">
    <property type="entry name" value="TRMA_1"/>
    <property type="match status" value="1"/>
</dbReference>
<keyword evidence="8" id="KW-1185">Reference proteome</keyword>
<feature type="binding site" evidence="4">
    <location>
        <position position="353"/>
    </location>
    <ligand>
        <name>S-adenosyl-L-methionine</name>
        <dbReference type="ChEBI" id="CHEBI:59789"/>
    </ligand>
</feature>
<dbReference type="PROSITE" id="PS51687">
    <property type="entry name" value="SAM_MT_RNA_M5U"/>
    <property type="match status" value="1"/>
</dbReference>
<dbReference type="FunFam" id="3.40.50.150:FF:000009">
    <property type="entry name" value="23S rRNA (Uracil(1939)-C(5))-methyltransferase RlmD"/>
    <property type="match status" value="1"/>
</dbReference>
<evidence type="ECO:0000313" key="7">
    <source>
        <dbReference type="EMBL" id="RXK52367.1"/>
    </source>
</evidence>
<dbReference type="InterPro" id="IPR029063">
    <property type="entry name" value="SAM-dependent_MTases_sf"/>
</dbReference>
<dbReference type="OrthoDB" id="9804590at2"/>
<evidence type="ECO:0000256" key="4">
    <source>
        <dbReference type="PROSITE-ProRule" id="PRU01024"/>
    </source>
</evidence>
<dbReference type="InterPro" id="IPR012340">
    <property type="entry name" value="NA-bd_OB-fold"/>
</dbReference>
<feature type="active site" description="Nucleophile" evidence="4">
    <location>
        <position position="429"/>
    </location>
</feature>
<sequence>MSAKKYKIPQVLEQIPILDFAAEAKCIAKVNDEVIFVQGTVAPGDIADLRVLKSKKKFKQAQAINIQPLSSFRTEIACEHFGICGGCKWQHVTYQAQLNFKYKQVKDNLERIAKVKLPEFQPILGSEETYYYRNKLEFTFSSARWLTEDEIGKDMLGSMNALGFHVPGRFDKILQVNHCYLQPDPSNAIRNGVRVFAESNGISFYELKNQHEGALRNLIIRNSSSGEWMVVVQFAYATEEEIDLIMNYLKSNFPMISSLNYVVNQKGNDTFHDLGVICFHGKPFIEEKMEDLRFQIGPKSFFQTNTHQALRLYQLVREYADLQGDELVYDLYTGTGTIALFLAKFAKKVVGLEYVEMAVQDARMNAVHNHIENASFFAGDMKKLLTEEFIAIHGKPQVVITDPPRAGMDEDVVRQLLRVLPEKIVYVSCNPATQARDMAWLDEAYQVDVVHPVDMFPQTHHVENIVRLRLREGIV</sequence>
<dbReference type="InterPro" id="IPR030390">
    <property type="entry name" value="MeTrfase_TrmA_AS"/>
</dbReference>
<dbReference type="EC" id="2.1.1.190" evidence="7"/>
<dbReference type="PANTHER" id="PTHR11061:SF30">
    <property type="entry name" value="TRNA (URACIL(54)-C(5))-METHYLTRANSFERASE"/>
    <property type="match status" value="1"/>
</dbReference>
<dbReference type="InterPro" id="IPR010280">
    <property type="entry name" value="U5_MeTrfase_fam"/>
</dbReference>
<dbReference type="RefSeq" id="WP_129025561.1">
    <property type="nucleotide sequence ID" value="NZ_SDHY01000001.1"/>
</dbReference>
<dbReference type="InterPro" id="IPR002792">
    <property type="entry name" value="TRAM_dom"/>
</dbReference>
<dbReference type="PANTHER" id="PTHR11061">
    <property type="entry name" value="RNA M5U METHYLTRANSFERASE"/>
    <property type="match status" value="1"/>
</dbReference>
<dbReference type="NCBIfam" id="TIGR00479">
    <property type="entry name" value="rumA"/>
    <property type="match status" value="1"/>
</dbReference>
<reference evidence="7 8" key="1">
    <citation type="submission" date="2019-01" db="EMBL/GenBank/DDBJ databases">
        <title>Cytophagaceae bacterium strain CAR-16.</title>
        <authorList>
            <person name="Chen W.-M."/>
        </authorList>
    </citation>
    <scope>NUCLEOTIDE SEQUENCE [LARGE SCALE GENOMIC DNA]</scope>
    <source>
        <strain evidence="7 8">CAR-16</strain>
    </source>
</reference>
<dbReference type="CDD" id="cd02440">
    <property type="entry name" value="AdoMet_MTases"/>
    <property type="match status" value="1"/>
</dbReference>
<evidence type="ECO:0000256" key="1">
    <source>
        <dbReference type="ARBA" id="ARBA00022603"/>
    </source>
</evidence>
<dbReference type="Gene3D" id="2.40.50.140">
    <property type="entry name" value="Nucleic acid-binding proteins"/>
    <property type="match status" value="1"/>
</dbReference>
<dbReference type="Pfam" id="PF05958">
    <property type="entry name" value="tRNA_U5-meth_tr"/>
    <property type="match status" value="1"/>
</dbReference>
<proteinExistence type="inferred from homology"/>
<comment type="similarity">
    <text evidence="4">Belongs to the class I-like SAM-binding methyltransferase superfamily. RNA M5U methyltransferase family.</text>
</comment>
<feature type="binding site" evidence="4">
    <location>
        <position position="402"/>
    </location>
    <ligand>
        <name>S-adenosyl-L-methionine</name>
        <dbReference type="ChEBI" id="CHEBI:59789"/>
    </ligand>
</feature>
<keyword evidence="1 4" id="KW-0489">Methyltransferase</keyword>
<evidence type="ECO:0000256" key="5">
    <source>
        <dbReference type="PROSITE-ProRule" id="PRU10015"/>
    </source>
</evidence>
<keyword evidence="2 4" id="KW-0808">Transferase</keyword>
<feature type="domain" description="TRAM" evidence="6">
    <location>
        <begin position="5"/>
        <end position="65"/>
    </location>
</feature>
<evidence type="ECO:0000256" key="2">
    <source>
        <dbReference type="ARBA" id="ARBA00022679"/>
    </source>
</evidence>
<dbReference type="Proteomes" id="UP000289455">
    <property type="component" value="Unassembled WGS sequence"/>
</dbReference>
<feature type="binding site" evidence="4">
    <location>
        <position position="303"/>
    </location>
    <ligand>
        <name>S-adenosyl-L-methionine</name>
        <dbReference type="ChEBI" id="CHEBI:59789"/>
    </ligand>
</feature>
<dbReference type="Gene3D" id="3.40.50.150">
    <property type="entry name" value="Vaccinia Virus protein VP39"/>
    <property type="match status" value="1"/>
</dbReference>
<evidence type="ECO:0000256" key="3">
    <source>
        <dbReference type="ARBA" id="ARBA00022691"/>
    </source>
</evidence>
<dbReference type="AlphaFoldDB" id="A0A4Q1C2H1"/>
<evidence type="ECO:0000259" key="6">
    <source>
        <dbReference type="PROSITE" id="PS50926"/>
    </source>
</evidence>
<comment type="caution">
    <text evidence="7">The sequence shown here is derived from an EMBL/GenBank/DDBJ whole genome shotgun (WGS) entry which is preliminary data.</text>
</comment>
<keyword evidence="3 4" id="KW-0949">S-adenosyl-L-methionine</keyword>
<name>A0A4Q1C2H1_9BACT</name>
<dbReference type="SUPFAM" id="SSF53335">
    <property type="entry name" value="S-adenosyl-L-methionine-dependent methyltransferases"/>
    <property type="match status" value="1"/>
</dbReference>
<feature type="active site" evidence="5">
    <location>
        <position position="429"/>
    </location>
</feature>
<dbReference type="InterPro" id="IPR030391">
    <property type="entry name" value="MeTrfase_TrmA_CS"/>
</dbReference>
<gene>
    <name evidence="7" type="primary">rlmD</name>
    <name evidence="7" type="ORF">ESB04_01580</name>
</gene>
<dbReference type="GO" id="GO:0070475">
    <property type="term" value="P:rRNA base methylation"/>
    <property type="evidence" value="ECO:0007669"/>
    <property type="project" value="TreeGrafter"/>
</dbReference>
<evidence type="ECO:0000313" key="8">
    <source>
        <dbReference type="Proteomes" id="UP000289455"/>
    </source>
</evidence>
<protein>
    <submittedName>
        <fullName evidence="7">23S rRNA (Uracil(1939)-C(5))-methyltransferase RlmD</fullName>
        <ecNumber evidence="7">2.1.1.190</ecNumber>
    </submittedName>
</protein>